<keyword evidence="1" id="KW-0472">Membrane</keyword>
<keyword evidence="1" id="KW-0812">Transmembrane</keyword>
<organism evidence="2">
    <name type="scientific">viral metagenome</name>
    <dbReference type="NCBI Taxonomy" id="1070528"/>
    <lineage>
        <taxon>unclassified sequences</taxon>
        <taxon>metagenomes</taxon>
        <taxon>organismal metagenomes</taxon>
    </lineage>
</organism>
<evidence type="ECO:0000256" key="1">
    <source>
        <dbReference type="SAM" id="Phobius"/>
    </source>
</evidence>
<feature type="transmembrane region" description="Helical" evidence="1">
    <location>
        <begin position="14"/>
        <end position="34"/>
    </location>
</feature>
<dbReference type="AlphaFoldDB" id="A0A6C0DT32"/>
<name>A0A6C0DT32_9ZZZZ</name>
<accession>A0A6C0DT32</accession>
<feature type="transmembrane region" description="Helical" evidence="1">
    <location>
        <begin position="76"/>
        <end position="95"/>
    </location>
</feature>
<evidence type="ECO:0000313" key="2">
    <source>
        <dbReference type="EMBL" id="QHT19692.1"/>
    </source>
</evidence>
<reference evidence="2" key="1">
    <citation type="journal article" date="2020" name="Nature">
        <title>Giant virus diversity and host interactions through global metagenomics.</title>
        <authorList>
            <person name="Schulz F."/>
            <person name="Roux S."/>
            <person name="Paez-Espino D."/>
            <person name="Jungbluth S."/>
            <person name="Walsh D.A."/>
            <person name="Denef V.J."/>
            <person name="McMahon K.D."/>
            <person name="Konstantinidis K.T."/>
            <person name="Eloe-Fadrosh E.A."/>
            <person name="Kyrpides N.C."/>
            <person name="Woyke T."/>
        </authorList>
    </citation>
    <scope>NUCLEOTIDE SEQUENCE</scope>
    <source>
        <strain evidence="2">GVMAG-M-3300023174-5</strain>
    </source>
</reference>
<feature type="transmembrane region" description="Helical" evidence="1">
    <location>
        <begin position="46"/>
        <end position="64"/>
    </location>
</feature>
<keyword evidence="1" id="KW-1133">Transmembrane helix</keyword>
<protein>
    <submittedName>
        <fullName evidence="2">Uncharacterized protein</fullName>
    </submittedName>
</protein>
<dbReference type="EMBL" id="MN739668">
    <property type="protein sequence ID" value="QHT19692.1"/>
    <property type="molecule type" value="Genomic_DNA"/>
</dbReference>
<proteinExistence type="predicted"/>
<sequence>MNEKKAIYDFQNKAFTLFIIISYILYGISIIGLSRNAPTYIQTLDSYVKIYICLFLIYRFNPLRNKIEFTELDRKIVFSAGLFILTTTAINKIVLNYLDNIKSKLQNISQF</sequence>